<sequence length="125" mass="14676">MIWDFYFDSGPLHTYRANMDDVSDTKLYLGSVKTKGIPRPVEVDVISANSPCQGFSADLRRSILGYTRGVWRIASRRMFWSRRESFRGKGRRGKRPRCRNWSRWSGMMTPRKCLWLSMGMSGMRR</sequence>
<evidence type="ECO:0000313" key="1">
    <source>
        <dbReference type="EMBL" id="CCX30594.1"/>
    </source>
</evidence>
<proteinExistence type="predicted"/>
<gene>
    <name evidence="1" type="ORF">PCON_08793</name>
</gene>
<organism evidence="1 2">
    <name type="scientific">Pyronema omphalodes (strain CBS 100304)</name>
    <name type="common">Pyronema confluens</name>
    <dbReference type="NCBI Taxonomy" id="1076935"/>
    <lineage>
        <taxon>Eukaryota</taxon>
        <taxon>Fungi</taxon>
        <taxon>Dikarya</taxon>
        <taxon>Ascomycota</taxon>
        <taxon>Pezizomycotina</taxon>
        <taxon>Pezizomycetes</taxon>
        <taxon>Pezizales</taxon>
        <taxon>Pyronemataceae</taxon>
        <taxon>Pyronema</taxon>
    </lineage>
</organism>
<accession>U4LEN3</accession>
<protein>
    <submittedName>
        <fullName evidence="1">Uncharacterized protein</fullName>
    </submittedName>
</protein>
<dbReference type="AlphaFoldDB" id="U4LEN3"/>
<dbReference type="Proteomes" id="UP000018144">
    <property type="component" value="Unassembled WGS sequence"/>
</dbReference>
<dbReference type="OrthoDB" id="5376140at2759"/>
<name>U4LEN3_PYROM</name>
<dbReference type="EMBL" id="HF935442">
    <property type="protein sequence ID" value="CCX30594.1"/>
    <property type="molecule type" value="Genomic_DNA"/>
</dbReference>
<reference evidence="1 2" key="1">
    <citation type="journal article" date="2013" name="PLoS Genet.">
        <title>The genome and development-dependent transcriptomes of Pyronema confluens: a window into fungal evolution.</title>
        <authorList>
            <person name="Traeger S."/>
            <person name="Altegoer F."/>
            <person name="Freitag M."/>
            <person name="Gabaldon T."/>
            <person name="Kempken F."/>
            <person name="Kumar A."/>
            <person name="Marcet-Houben M."/>
            <person name="Poggeler S."/>
            <person name="Stajich J.E."/>
            <person name="Nowrousian M."/>
        </authorList>
    </citation>
    <scope>NUCLEOTIDE SEQUENCE [LARGE SCALE GENOMIC DNA]</scope>
    <source>
        <strain evidence="2">CBS 100304</strain>
        <tissue evidence="1">Vegetative mycelium</tissue>
    </source>
</reference>
<keyword evidence="2" id="KW-1185">Reference proteome</keyword>
<evidence type="ECO:0000313" key="2">
    <source>
        <dbReference type="Proteomes" id="UP000018144"/>
    </source>
</evidence>